<comment type="caution">
    <text evidence="3">The sequence shown here is derived from an EMBL/GenBank/DDBJ whole genome shotgun (WGS) entry which is preliminary data.</text>
</comment>
<dbReference type="Pfam" id="PF01425">
    <property type="entry name" value="Amidase"/>
    <property type="match status" value="1"/>
</dbReference>
<evidence type="ECO:0000313" key="4">
    <source>
        <dbReference type="Proteomes" id="UP000015100"/>
    </source>
</evidence>
<dbReference type="SUPFAM" id="SSF75304">
    <property type="entry name" value="Amidase signature (AS) enzymes"/>
    <property type="match status" value="1"/>
</dbReference>
<reference evidence="4" key="2">
    <citation type="submission" date="2013-04" db="EMBL/GenBank/DDBJ databases">
        <title>Genomic mechanisms accounting for the adaptation to parasitism in nematode-trapping fungi.</title>
        <authorList>
            <person name="Ahren D.G."/>
        </authorList>
    </citation>
    <scope>NUCLEOTIDE SEQUENCE [LARGE SCALE GENOMIC DNA]</scope>
    <source>
        <strain evidence="4">CBS 200.50</strain>
    </source>
</reference>
<evidence type="ECO:0000313" key="3">
    <source>
        <dbReference type="EMBL" id="EPS35863.1"/>
    </source>
</evidence>
<sequence>MWKSISFLFPIYSAAHLVLASYDNILIPAPSASFTSFLETESGRYVVSEKRVASIVDGVTIAGIGVSNASNFFDQSEGQAPRPITIINHPNLPGRITRQWLDSTFEYMLSDDVFAPVFLASVLFAVNKKIQQTPDIPEVPIELLDKFGVNSYSFLILEAGLTIPTGPYFLQGSSIYEALKLYPDPYGAFVYGVTQTDDGFKRFFTDMIPVPSRLYANKTTAKYLPLAGKRVAVKDIIDLKGLPTGASSKAFAAFHGPAKKTAAAVQKLIDLGAVVVGKTKTTQFANGETARDWIELQCPFNPRADGYLDPAGSSTGSGAAVAGYEWVDYALGTDTCGSIIWPAALQGIFGLRPTLGVSELDGVMPASSIMDTIGFFARDINNFKLFQEVWYDQKKNTCSTKLTRIIVPWGVLDPLSRAKKSVISKFAQDMAEFGSLSKIDLDIDKVWRSSGFTLANTSYTDYLYSTVAHIQIWDSHAHEFKFFEDYQKKFGIYPYIDPMVLHKWDFRANISTSEYKEAIRRKMIFKKFLDTNIFQDGAIMILPAGSPEPSYRDELIPPESIDVYLQSFGFDNTFYSILGGLPSVVVPVGQRSITSKVTKGKVWEPVSVMIVGSEGTEGQIIELVRLVLKKSRRPMGVKVGDAAF</sequence>
<feature type="domain" description="Amidase" evidence="2">
    <location>
        <begin position="219"/>
        <end position="619"/>
    </location>
</feature>
<dbReference type="HOGENOM" id="CLU_020129_1_0_1"/>
<feature type="signal peptide" evidence="1">
    <location>
        <begin position="1"/>
        <end position="20"/>
    </location>
</feature>
<keyword evidence="4" id="KW-1185">Reference proteome</keyword>
<dbReference type="eggNOG" id="KOG1211">
    <property type="taxonomic scope" value="Eukaryota"/>
</dbReference>
<dbReference type="Proteomes" id="UP000015100">
    <property type="component" value="Unassembled WGS sequence"/>
</dbReference>
<evidence type="ECO:0000256" key="1">
    <source>
        <dbReference type="SAM" id="SignalP"/>
    </source>
</evidence>
<protein>
    <recommendedName>
        <fullName evidence="2">Amidase domain-containing protein</fullName>
    </recommendedName>
</protein>
<accession>S8B9Y0</accession>
<dbReference type="AlphaFoldDB" id="S8B9Y0"/>
<dbReference type="OMA" id="CGSIACP"/>
<feature type="chain" id="PRO_5004561208" description="Amidase domain-containing protein" evidence="1">
    <location>
        <begin position="21"/>
        <end position="644"/>
    </location>
</feature>
<dbReference type="STRING" id="1284197.S8B9Y0"/>
<dbReference type="PANTHER" id="PTHR46310:SF7">
    <property type="entry name" value="AMIDASE 1"/>
    <property type="match status" value="1"/>
</dbReference>
<dbReference type="Gene3D" id="3.90.1300.10">
    <property type="entry name" value="Amidase signature (AS) domain"/>
    <property type="match status" value="1"/>
</dbReference>
<dbReference type="OrthoDB" id="5423360at2759"/>
<name>S8B9Y0_DACHA</name>
<organism evidence="3 4">
    <name type="scientific">Dactylellina haptotyla (strain CBS 200.50)</name>
    <name type="common">Nematode-trapping fungus</name>
    <name type="synonym">Monacrosporium haptotylum</name>
    <dbReference type="NCBI Taxonomy" id="1284197"/>
    <lineage>
        <taxon>Eukaryota</taxon>
        <taxon>Fungi</taxon>
        <taxon>Dikarya</taxon>
        <taxon>Ascomycota</taxon>
        <taxon>Pezizomycotina</taxon>
        <taxon>Orbiliomycetes</taxon>
        <taxon>Orbiliales</taxon>
        <taxon>Orbiliaceae</taxon>
        <taxon>Dactylellina</taxon>
    </lineage>
</organism>
<dbReference type="InterPro" id="IPR023631">
    <property type="entry name" value="Amidase_dom"/>
</dbReference>
<dbReference type="InterPro" id="IPR036928">
    <property type="entry name" value="AS_sf"/>
</dbReference>
<reference evidence="3 4" key="1">
    <citation type="journal article" date="2013" name="PLoS Genet.">
        <title>Genomic mechanisms accounting for the adaptation to parasitism in nematode-trapping fungi.</title>
        <authorList>
            <person name="Meerupati T."/>
            <person name="Andersson K.M."/>
            <person name="Friman E."/>
            <person name="Kumar D."/>
            <person name="Tunlid A."/>
            <person name="Ahren D."/>
        </authorList>
    </citation>
    <scope>NUCLEOTIDE SEQUENCE [LARGE SCALE GENOMIC DNA]</scope>
    <source>
        <strain evidence="3 4">CBS 200.50</strain>
    </source>
</reference>
<gene>
    <name evidence="3" type="ORF">H072_10674</name>
</gene>
<dbReference type="PANTHER" id="PTHR46310">
    <property type="entry name" value="AMIDASE 1"/>
    <property type="match status" value="1"/>
</dbReference>
<evidence type="ECO:0000259" key="2">
    <source>
        <dbReference type="Pfam" id="PF01425"/>
    </source>
</evidence>
<dbReference type="EMBL" id="AQGS01001006">
    <property type="protein sequence ID" value="EPS35863.1"/>
    <property type="molecule type" value="Genomic_DNA"/>
</dbReference>
<keyword evidence="1" id="KW-0732">Signal</keyword>
<proteinExistence type="predicted"/>